<evidence type="ECO:0000313" key="2">
    <source>
        <dbReference type="Proteomes" id="UP000002640"/>
    </source>
</evidence>
<evidence type="ECO:0000313" key="1">
    <source>
        <dbReference type="EMBL" id="EGZ12507.1"/>
    </source>
</evidence>
<feature type="non-terminal residue" evidence="1">
    <location>
        <position position="108"/>
    </location>
</feature>
<dbReference type="EMBL" id="JH159157">
    <property type="protein sequence ID" value="EGZ12507.1"/>
    <property type="molecule type" value="Genomic_DNA"/>
</dbReference>
<dbReference type="AlphaFoldDB" id="G4ZX37"/>
<feature type="non-terminal residue" evidence="1">
    <location>
        <position position="1"/>
    </location>
</feature>
<proteinExistence type="predicted"/>
<dbReference type="KEGG" id="psoj:PHYSODRAFT_415189"/>
<evidence type="ECO:0008006" key="3">
    <source>
        <dbReference type="Google" id="ProtNLM"/>
    </source>
</evidence>
<sequence length="108" mass="12889">LPVRSRFWFLAHQTPNVQQCPYYGCTAIETAQHYNLFLECHHSNEIWKALWKDCSGFYVGGISWTSMALPHKQEIRSAWSHRREAVLYLWNIVRCAALHRQWTERNKL</sequence>
<dbReference type="InParanoid" id="G4ZX37"/>
<protein>
    <recommendedName>
        <fullName evidence="3">Reverse transcriptase zinc-binding domain-containing protein</fullName>
    </recommendedName>
</protein>
<organism evidence="1 2">
    <name type="scientific">Phytophthora sojae (strain P6497)</name>
    <name type="common">Soybean stem and root rot agent</name>
    <name type="synonym">Phytophthora megasperma f. sp. glycines</name>
    <dbReference type="NCBI Taxonomy" id="1094619"/>
    <lineage>
        <taxon>Eukaryota</taxon>
        <taxon>Sar</taxon>
        <taxon>Stramenopiles</taxon>
        <taxon>Oomycota</taxon>
        <taxon>Peronosporomycetes</taxon>
        <taxon>Peronosporales</taxon>
        <taxon>Peronosporaceae</taxon>
        <taxon>Phytophthora</taxon>
    </lineage>
</organism>
<keyword evidence="2" id="KW-1185">Reference proteome</keyword>
<dbReference type="STRING" id="1094619.G4ZX37"/>
<reference evidence="1 2" key="1">
    <citation type="journal article" date="2006" name="Science">
        <title>Phytophthora genome sequences uncover evolutionary origins and mechanisms of pathogenesis.</title>
        <authorList>
            <person name="Tyler B.M."/>
            <person name="Tripathy S."/>
            <person name="Zhang X."/>
            <person name="Dehal P."/>
            <person name="Jiang R.H."/>
            <person name="Aerts A."/>
            <person name="Arredondo F.D."/>
            <person name="Baxter L."/>
            <person name="Bensasson D."/>
            <person name="Beynon J.L."/>
            <person name="Chapman J."/>
            <person name="Damasceno C.M."/>
            <person name="Dorrance A.E."/>
            <person name="Dou D."/>
            <person name="Dickerman A.W."/>
            <person name="Dubchak I.L."/>
            <person name="Garbelotto M."/>
            <person name="Gijzen M."/>
            <person name="Gordon S.G."/>
            <person name="Govers F."/>
            <person name="Grunwald N.J."/>
            <person name="Huang W."/>
            <person name="Ivors K.L."/>
            <person name="Jones R.W."/>
            <person name="Kamoun S."/>
            <person name="Krampis K."/>
            <person name="Lamour K.H."/>
            <person name="Lee M.K."/>
            <person name="McDonald W.H."/>
            <person name="Medina M."/>
            <person name="Meijer H.J."/>
            <person name="Nordberg E.K."/>
            <person name="Maclean D.J."/>
            <person name="Ospina-Giraldo M.D."/>
            <person name="Morris P.F."/>
            <person name="Phuntumart V."/>
            <person name="Putnam N.H."/>
            <person name="Rash S."/>
            <person name="Rose J.K."/>
            <person name="Sakihama Y."/>
            <person name="Salamov A.A."/>
            <person name="Savidor A."/>
            <person name="Scheuring C.F."/>
            <person name="Smith B.M."/>
            <person name="Sobral B.W."/>
            <person name="Terry A."/>
            <person name="Torto-Alalibo T.A."/>
            <person name="Win J."/>
            <person name="Xu Z."/>
            <person name="Zhang H."/>
            <person name="Grigoriev I.V."/>
            <person name="Rokhsar D.S."/>
            <person name="Boore J.L."/>
        </authorList>
    </citation>
    <scope>NUCLEOTIDE SEQUENCE [LARGE SCALE GENOMIC DNA]</scope>
    <source>
        <strain evidence="1 2">P6497</strain>
    </source>
</reference>
<dbReference type="GeneID" id="20651865"/>
<accession>G4ZX37</accession>
<dbReference type="Proteomes" id="UP000002640">
    <property type="component" value="Unassembled WGS sequence"/>
</dbReference>
<dbReference type="RefSeq" id="XP_009532840.1">
    <property type="nucleotide sequence ID" value="XM_009534545.1"/>
</dbReference>
<name>G4ZX37_PHYSP</name>
<gene>
    <name evidence="1" type="ORF">PHYSODRAFT_415189</name>
</gene>